<protein>
    <submittedName>
        <fullName evidence="2">Uncharacterized protein</fullName>
    </submittedName>
</protein>
<dbReference type="Proteomes" id="UP001489509">
    <property type="component" value="Unassembled WGS sequence"/>
</dbReference>
<name>A0ABV1DXX0_9FIRM</name>
<sequence>MTKRELKQAWKKEWKQSKPGVFIMKVLSYVGLVVSIGLLALVPSAFGKEWSFKYQWGSKFYMIAVGALLLSIAVLIAVKCVSFTSWKKYFEEHKGQLM</sequence>
<accession>A0ABV1DXX0</accession>
<keyword evidence="1" id="KW-0472">Membrane</keyword>
<comment type="caution">
    <text evidence="2">The sequence shown here is derived from an EMBL/GenBank/DDBJ whole genome shotgun (WGS) entry which is preliminary data.</text>
</comment>
<keyword evidence="3" id="KW-1185">Reference proteome</keyword>
<reference evidence="2 3" key="1">
    <citation type="submission" date="2024-03" db="EMBL/GenBank/DDBJ databases">
        <title>Human intestinal bacterial collection.</title>
        <authorList>
            <person name="Pauvert C."/>
            <person name="Hitch T.C.A."/>
            <person name="Clavel T."/>
        </authorList>
    </citation>
    <scope>NUCLEOTIDE SEQUENCE [LARGE SCALE GENOMIC DNA]</scope>
    <source>
        <strain evidence="2 3">CLA-JM-H44</strain>
    </source>
</reference>
<keyword evidence="1" id="KW-0812">Transmembrane</keyword>
<evidence type="ECO:0000313" key="2">
    <source>
        <dbReference type="EMBL" id="MEQ2439895.1"/>
    </source>
</evidence>
<evidence type="ECO:0000313" key="3">
    <source>
        <dbReference type="Proteomes" id="UP001489509"/>
    </source>
</evidence>
<dbReference type="EMBL" id="JBBMFD010000003">
    <property type="protein sequence ID" value="MEQ2439895.1"/>
    <property type="molecule type" value="Genomic_DNA"/>
</dbReference>
<keyword evidence="1" id="KW-1133">Transmembrane helix</keyword>
<dbReference type="RefSeq" id="WP_349218162.1">
    <property type="nucleotide sequence ID" value="NZ_JBBMFD010000003.1"/>
</dbReference>
<gene>
    <name evidence="2" type="ORF">WMO26_03530</name>
</gene>
<feature type="transmembrane region" description="Helical" evidence="1">
    <location>
        <begin position="21"/>
        <end position="40"/>
    </location>
</feature>
<evidence type="ECO:0000256" key="1">
    <source>
        <dbReference type="SAM" id="Phobius"/>
    </source>
</evidence>
<proteinExistence type="predicted"/>
<organism evidence="2 3">
    <name type="scientific">Solibaculum intestinale</name>
    <dbReference type="NCBI Taxonomy" id="3133165"/>
    <lineage>
        <taxon>Bacteria</taxon>
        <taxon>Bacillati</taxon>
        <taxon>Bacillota</taxon>
        <taxon>Clostridia</taxon>
        <taxon>Eubacteriales</taxon>
        <taxon>Oscillospiraceae</taxon>
        <taxon>Solibaculum</taxon>
    </lineage>
</organism>
<feature type="transmembrane region" description="Helical" evidence="1">
    <location>
        <begin position="60"/>
        <end position="78"/>
    </location>
</feature>